<comment type="caution">
    <text evidence="6">The sequence shown here is derived from an EMBL/GenBank/DDBJ whole genome shotgun (WGS) entry which is preliminary data.</text>
</comment>
<evidence type="ECO:0000256" key="3">
    <source>
        <dbReference type="PIRSR" id="PIRSR600407-1"/>
    </source>
</evidence>
<evidence type="ECO:0000256" key="2">
    <source>
        <dbReference type="ARBA" id="ARBA00022801"/>
    </source>
</evidence>
<feature type="active site" description="Proton acceptor" evidence="3">
    <location>
        <position position="163"/>
    </location>
</feature>
<dbReference type="PANTHER" id="PTHR11782:SF38">
    <property type="entry name" value="ECTONUCLEOSIDE TRIPHOSPHATE DIPHOSPHOHYDROLASE 3"/>
    <property type="match status" value="1"/>
</dbReference>
<sequence>MSTKLATAVAAFFLLASIAVIIAIATVQVKQRTYLSPGLKYGIVLDAGSSRTTVYLYQWPAEKENNTGVVTQTAKCIVKGPGISEMNAEAWNSLEHCMEDIKKHIPQHQQNSTPVFLGATAGMRLLQQKSEEESNAVLIAIGKYLRSLPFEFHNASIISGQEEGLYGWITVNYLMGNFLEKNIWNAWVHPHGAQTVGSLDLGGASTQIAFTAPPDARAADLIQISLYGYEYNVYTHSFLCYGKNEAEKRVLAELVKSQTRDPTRINHPCYPLGYNITMVGEDIFGSECTKQIIPNGYYPKKTFTFIGQSDPEKCKTVVKKIFDLKSCQGKETCSFNGVYQPPVTGDFMAYAGFFYTAGTLDLKGSNSLEKFNSTVWSFCSLDWKTLKKNYNISEKHLKSYCYSANYVHTILADGYKFNAGNWEKLDFQKE</sequence>
<evidence type="ECO:0000256" key="1">
    <source>
        <dbReference type="ARBA" id="ARBA00009283"/>
    </source>
</evidence>
<accession>A0A8J4UEA4</accession>
<dbReference type="AlphaFoldDB" id="A0A8J4UEA4"/>
<organism evidence="6 7">
    <name type="scientific">Clarias magur</name>
    <name type="common">Asian catfish</name>
    <name type="synonym">Macropteronotus magur</name>
    <dbReference type="NCBI Taxonomy" id="1594786"/>
    <lineage>
        <taxon>Eukaryota</taxon>
        <taxon>Metazoa</taxon>
        <taxon>Chordata</taxon>
        <taxon>Craniata</taxon>
        <taxon>Vertebrata</taxon>
        <taxon>Euteleostomi</taxon>
        <taxon>Actinopterygii</taxon>
        <taxon>Neopterygii</taxon>
        <taxon>Teleostei</taxon>
        <taxon>Ostariophysi</taxon>
        <taxon>Siluriformes</taxon>
        <taxon>Clariidae</taxon>
        <taxon>Clarias</taxon>
    </lineage>
</organism>
<name>A0A8J4UEA4_CLAMG</name>
<keyword evidence="2 5" id="KW-0378">Hydrolase</keyword>
<reference evidence="6" key="1">
    <citation type="submission" date="2020-07" db="EMBL/GenBank/DDBJ databases">
        <title>Clarias magur genome sequencing, assembly and annotation.</title>
        <authorList>
            <person name="Kushwaha B."/>
            <person name="Kumar R."/>
            <person name="Das P."/>
            <person name="Joshi C.G."/>
            <person name="Kumar D."/>
            <person name="Nagpure N.S."/>
            <person name="Pandey M."/>
            <person name="Agarwal S."/>
            <person name="Srivastava S."/>
            <person name="Singh M."/>
            <person name="Sahoo L."/>
            <person name="Jayasankar P."/>
            <person name="Meher P.K."/>
            <person name="Koringa P.G."/>
            <person name="Iquebal M.A."/>
            <person name="Das S.P."/>
            <person name="Bit A."/>
            <person name="Patnaik S."/>
            <person name="Patel N."/>
            <person name="Shah T.M."/>
            <person name="Hinsu A."/>
            <person name="Jena J.K."/>
        </authorList>
    </citation>
    <scope>NUCLEOTIDE SEQUENCE</scope>
    <source>
        <strain evidence="6">CIFAMagur01</strain>
        <tissue evidence="6">Testis</tissue>
    </source>
</reference>
<evidence type="ECO:0000256" key="5">
    <source>
        <dbReference type="RuleBase" id="RU003833"/>
    </source>
</evidence>
<keyword evidence="7" id="KW-1185">Reference proteome</keyword>
<gene>
    <name evidence="6" type="primary">entpd3</name>
    <name evidence="6" type="ORF">DAT39_002501</name>
</gene>
<dbReference type="FunFam" id="3.30.420.40:FF:000068">
    <property type="entry name" value="Ectonucleoside triphosphate diphosphohydrolase 1"/>
    <property type="match status" value="1"/>
</dbReference>
<dbReference type="Gene3D" id="3.30.420.40">
    <property type="match status" value="1"/>
</dbReference>
<dbReference type="GO" id="GO:0045134">
    <property type="term" value="F:UDP phosphatase activity"/>
    <property type="evidence" value="ECO:0007669"/>
    <property type="project" value="TreeGrafter"/>
</dbReference>
<dbReference type="Proteomes" id="UP000727407">
    <property type="component" value="Unassembled WGS sequence"/>
</dbReference>
<feature type="binding site" evidence="4">
    <location>
        <begin position="203"/>
        <end position="207"/>
    </location>
    <ligand>
        <name>ATP</name>
        <dbReference type="ChEBI" id="CHEBI:30616"/>
    </ligand>
</feature>
<feature type="non-terminal residue" evidence="6">
    <location>
        <position position="1"/>
    </location>
</feature>
<dbReference type="PROSITE" id="PS01238">
    <property type="entry name" value="GDA1_CD39_NTPASE"/>
    <property type="match status" value="1"/>
</dbReference>
<dbReference type="GO" id="GO:0005886">
    <property type="term" value="C:plasma membrane"/>
    <property type="evidence" value="ECO:0007669"/>
    <property type="project" value="TreeGrafter"/>
</dbReference>
<keyword evidence="4" id="KW-0067">ATP-binding</keyword>
<dbReference type="InterPro" id="IPR000407">
    <property type="entry name" value="GDA1_CD39_NTPase"/>
</dbReference>
<dbReference type="GO" id="GO:0009134">
    <property type="term" value="P:nucleoside diphosphate catabolic process"/>
    <property type="evidence" value="ECO:0007669"/>
    <property type="project" value="TreeGrafter"/>
</dbReference>
<dbReference type="PANTHER" id="PTHR11782">
    <property type="entry name" value="ADENOSINE/GUANOSINE DIPHOSPHATASE"/>
    <property type="match status" value="1"/>
</dbReference>
<evidence type="ECO:0000256" key="4">
    <source>
        <dbReference type="PIRSR" id="PIRSR600407-2"/>
    </source>
</evidence>
<dbReference type="Gene3D" id="3.30.420.150">
    <property type="entry name" value="Exopolyphosphatase. Domain 2"/>
    <property type="match status" value="1"/>
</dbReference>
<comment type="similarity">
    <text evidence="1 5">Belongs to the GDA1/CD39 NTPase family.</text>
</comment>
<dbReference type="OrthoDB" id="6372431at2759"/>
<dbReference type="GO" id="GO:0017111">
    <property type="term" value="F:ribonucleoside triphosphate phosphatase activity"/>
    <property type="evidence" value="ECO:0007669"/>
    <property type="project" value="TreeGrafter"/>
</dbReference>
<dbReference type="EMBL" id="QNUK01000019">
    <property type="protein sequence ID" value="KAF5907693.1"/>
    <property type="molecule type" value="Genomic_DNA"/>
</dbReference>
<dbReference type="GO" id="GO:0005524">
    <property type="term" value="F:ATP binding"/>
    <property type="evidence" value="ECO:0007669"/>
    <property type="project" value="UniProtKB-KW"/>
</dbReference>
<keyword evidence="4" id="KW-0547">Nucleotide-binding</keyword>
<dbReference type="Pfam" id="PF01150">
    <property type="entry name" value="GDA1_CD39"/>
    <property type="match status" value="1"/>
</dbReference>
<dbReference type="GO" id="GO:0004382">
    <property type="term" value="F:GDP phosphatase activity"/>
    <property type="evidence" value="ECO:0007669"/>
    <property type="project" value="TreeGrafter"/>
</dbReference>
<evidence type="ECO:0000313" key="7">
    <source>
        <dbReference type="Proteomes" id="UP000727407"/>
    </source>
</evidence>
<proteinExistence type="inferred from homology"/>
<evidence type="ECO:0000313" key="6">
    <source>
        <dbReference type="EMBL" id="KAF5907693.1"/>
    </source>
</evidence>
<protein>
    <submittedName>
        <fullName evidence="6">Ectonucleoside triphosphate diphosphohydrolase 3</fullName>
    </submittedName>
</protein>